<evidence type="ECO:0000313" key="8">
    <source>
        <dbReference type="EMBL" id="KRX27931.1"/>
    </source>
</evidence>
<evidence type="ECO:0000256" key="4">
    <source>
        <dbReference type="ARBA" id="ARBA00022490"/>
    </source>
</evidence>
<dbReference type="AlphaFoldDB" id="A0A0V0SMW2"/>
<dbReference type="PROSITE" id="PS50250">
    <property type="entry name" value="PCI"/>
    <property type="match status" value="1"/>
</dbReference>
<evidence type="ECO:0000259" key="7">
    <source>
        <dbReference type="PROSITE" id="PS50250"/>
    </source>
</evidence>
<sequence>MMMSLDNILNKQKTELTSLAILKMEYQHMSNGDCVNHEHLPNSLLIDVINENSAGKEVYLERFDLEDYIKVYSGYAELHRLLFIANRCPSLRAQALLLALQKVKLTSNYHLYSVIHGKLTELSKKRSFLGETAITVPPFDADWFEVQKRKSKAKFEKLDQELNVYRCNSIKESIRRGFLYLGEHHLEMGELGKAYKCASKAIQHCCDKTTMLSAQLTFIKLCIYTQRWSEVISVSEAAIATIESENERSRSLMPYLGKLYAAIGIAYLCEGEFKKSAHAFLKVDIENFLFPEFKIIELIFLCLFFMLSQLNILLCIVEFVHWPLLNALEKMASKCDAEQLEEISKERKLMEENLIVREILQTYIDCQYKKLFSLLDSIRACLSIDVYIEPHVNSLYMRIRNRSFAQFLYPYSSVSMQTMASTFDTSVEEIERQLILLIEAGYITDRVIDSVDKYIYMRKPDPRHVLAQKADIQLRKLRRLVETTVIRNLIHRTNIAFKSEEPLMDRRRNHCE</sequence>
<evidence type="ECO:0000256" key="1">
    <source>
        <dbReference type="ARBA" id="ARBA00004123"/>
    </source>
</evidence>
<evidence type="ECO:0000256" key="3">
    <source>
        <dbReference type="ARBA" id="ARBA00008793"/>
    </source>
</evidence>
<dbReference type="GO" id="GO:0005737">
    <property type="term" value="C:cytoplasm"/>
    <property type="evidence" value="ECO:0007669"/>
    <property type="project" value="UniProtKB-SubCell"/>
</dbReference>
<dbReference type="InterPro" id="IPR011990">
    <property type="entry name" value="TPR-like_helical_dom_sf"/>
</dbReference>
<dbReference type="STRING" id="6336.A0A0V0SMW2"/>
<dbReference type="Pfam" id="PF10602">
    <property type="entry name" value="RPN7"/>
    <property type="match status" value="1"/>
</dbReference>
<proteinExistence type="inferred from homology"/>
<dbReference type="InterPro" id="IPR045135">
    <property type="entry name" value="Rpn7_N"/>
</dbReference>
<dbReference type="OrthoDB" id="422427at2759"/>
<dbReference type="EMBL" id="JYDL01000002">
    <property type="protein sequence ID" value="KRX27931.1"/>
    <property type="molecule type" value="Genomic_DNA"/>
</dbReference>
<dbReference type="Gene3D" id="1.25.40.570">
    <property type="match status" value="1"/>
</dbReference>
<dbReference type="GO" id="GO:0008180">
    <property type="term" value="C:COP9 signalosome"/>
    <property type="evidence" value="ECO:0007669"/>
    <property type="project" value="UniProtKB-KW"/>
</dbReference>
<evidence type="ECO:0000256" key="6">
    <source>
        <dbReference type="ARBA" id="ARBA00023242"/>
    </source>
</evidence>
<evidence type="ECO:0000256" key="2">
    <source>
        <dbReference type="ARBA" id="ARBA00004496"/>
    </source>
</evidence>
<keyword evidence="4" id="KW-0963">Cytoplasm</keyword>
<reference evidence="8 9" key="1">
    <citation type="submission" date="2015-01" db="EMBL/GenBank/DDBJ databases">
        <title>Evolution of Trichinella species and genotypes.</title>
        <authorList>
            <person name="Korhonen P.K."/>
            <person name="Edoardo P."/>
            <person name="Giuseppe L.R."/>
            <person name="Gasser R.B."/>
        </authorList>
    </citation>
    <scope>NUCLEOTIDE SEQUENCE [LARGE SCALE GENOMIC DNA]</scope>
    <source>
        <strain evidence="8">ISS37</strain>
    </source>
</reference>
<dbReference type="PANTHER" id="PTHR14145:SF2">
    <property type="entry name" value="COP9 SIGNALOSOME COMPLEX SUBUNIT 1"/>
    <property type="match status" value="1"/>
</dbReference>
<accession>A0A0V0SMW2</accession>
<dbReference type="SUPFAM" id="SSF46785">
    <property type="entry name" value="Winged helix' DNA-binding domain"/>
    <property type="match status" value="1"/>
</dbReference>
<keyword evidence="9" id="KW-1185">Reference proteome</keyword>
<dbReference type="SUPFAM" id="SSF48452">
    <property type="entry name" value="TPR-like"/>
    <property type="match status" value="1"/>
</dbReference>
<dbReference type="SMART" id="SM00088">
    <property type="entry name" value="PINT"/>
    <property type="match status" value="1"/>
</dbReference>
<keyword evidence="6" id="KW-0539">Nucleus</keyword>
<dbReference type="InterPro" id="IPR036390">
    <property type="entry name" value="WH_DNA-bd_sf"/>
</dbReference>
<dbReference type="Pfam" id="PF01399">
    <property type="entry name" value="PCI"/>
    <property type="match status" value="1"/>
</dbReference>
<keyword evidence="5" id="KW-0736">Signalosome</keyword>
<evidence type="ECO:0000313" key="9">
    <source>
        <dbReference type="Proteomes" id="UP000054630"/>
    </source>
</evidence>
<dbReference type="PANTHER" id="PTHR14145">
    <property type="entry name" value="26S PROTESOME SUBUNIT 6"/>
    <property type="match status" value="1"/>
</dbReference>
<name>A0A0V0SMW2_9BILA</name>
<dbReference type="InterPro" id="IPR019585">
    <property type="entry name" value="Rpn7/CSN1"/>
</dbReference>
<gene>
    <name evidence="8" type="primary">Gps1</name>
    <name evidence="8" type="ORF">T07_12314</name>
</gene>
<comment type="caution">
    <text evidence="8">The sequence shown here is derived from an EMBL/GenBank/DDBJ whole genome shotgun (WGS) entry which is preliminary data.</text>
</comment>
<dbReference type="InterPro" id="IPR000717">
    <property type="entry name" value="PCI_dom"/>
</dbReference>
<feature type="domain" description="PCI" evidence="7">
    <location>
        <begin position="272"/>
        <end position="461"/>
    </location>
</feature>
<dbReference type="Proteomes" id="UP000054630">
    <property type="component" value="Unassembled WGS sequence"/>
</dbReference>
<organism evidence="8 9">
    <name type="scientific">Trichinella nelsoni</name>
    <dbReference type="NCBI Taxonomy" id="6336"/>
    <lineage>
        <taxon>Eukaryota</taxon>
        <taxon>Metazoa</taxon>
        <taxon>Ecdysozoa</taxon>
        <taxon>Nematoda</taxon>
        <taxon>Enoplea</taxon>
        <taxon>Dorylaimia</taxon>
        <taxon>Trichinellida</taxon>
        <taxon>Trichinellidae</taxon>
        <taxon>Trichinella</taxon>
    </lineage>
</organism>
<comment type="subcellular location">
    <subcellularLocation>
        <location evidence="2">Cytoplasm</location>
    </subcellularLocation>
    <subcellularLocation>
        <location evidence="1">Nucleus</location>
    </subcellularLocation>
</comment>
<protein>
    <submittedName>
        <fullName evidence="8">COP9 signalosome complex subunit 1</fullName>
    </submittedName>
</protein>
<comment type="similarity">
    <text evidence="3">Belongs to the CSN1 family.</text>
</comment>
<evidence type="ECO:0000256" key="5">
    <source>
        <dbReference type="ARBA" id="ARBA00022790"/>
    </source>
</evidence>